<dbReference type="AlphaFoldDB" id="A0A918SL76"/>
<dbReference type="InterPro" id="IPR003367">
    <property type="entry name" value="Thrombospondin_3-like_rpt"/>
</dbReference>
<dbReference type="Gene3D" id="3.30.1330.60">
    <property type="entry name" value="OmpA-like domain"/>
    <property type="match status" value="1"/>
</dbReference>
<evidence type="ECO:0000313" key="9">
    <source>
        <dbReference type="Proteomes" id="UP000610456"/>
    </source>
</evidence>
<accession>A0A918SL76</accession>
<dbReference type="PANTHER" id="PTHR30329:SF21">
    <property type="entry name" value="LIPOPROTEIN YIAD-RELATED"/>
    <property type="match status" value="1"/>
</dbReference>
<sequence length="450" mass="48764">MSFTAVQAQDENNPWALGIGVNAVDFYPTGEDAPLGGYFEDFFNVGDHYNILPGVSRLSVARNIGGGFYFEGAGSVNMIEKFGDEGWDDLTYYGLDGTFNYSFRNDANAGWFDPVVGVGGGYTWIDEDGAATLDGTVGINFWFSDHIALTVQTMYKHAFEDDFNSHFQHVAGIKIAFGGVDTDGDGIYDKDDECPEEPGLPEFNGCPDSDGDGIRDSMDACPNEAGLAQFDGCPDTDGDGIPDNEDECPTVAGTAAMNGCPDADGDGVRDSEDECPNEAGPAENNGCPFEDRDNDGVIDQDDECPDVAGTVENNGCPEPDVEVINELNEYSRTILFDLNKATIRDESEETLQSIADIMQEYPNTDFHIEGHTDSTGAEAYNQELSQRRADSVMNFLIDAGIPTDRLSATGYGESEPIATNNTNEGRQQNRRVEISLEGEDGQTENMDMNN</sequence>
<evidence type="ECO:0000256" key="6">
    <source>
        <dbReference type="SAM" id="MobiDB-lite"/>
    </source>
</evidence>
<feature type="compositionally biased region" description="Polar residues" evidence="6">
    <location>
        <begin position="417"/>
        <end position="426"/>
    </location>
</feature>
<dbReference type="InterPro" id="IPR028974">
    <property type="entry name" value="TSP_type-3_rpt"/>
</dbReference>
<organism evidence="8 9">
    <name type="scientific">Salinimicrobium marinum</name>
    <dbReference type="NCBI Taxonomy" id="680283"/>
    <lineage>
        <taxon>Bacteria</taxon>
        <taxon>Pseudomonadati</taxon>
        <taxon>Bacteroidota</taxon>
        <taxon>Flavobacteriia</taxon>
        <taxon>Flavobacteriales</taxon>
        <taxon>Flavobacteriaceae</taxon>
        <taxon>Salinimicrobium</taxon>
    </lineage>
</organism>
<comment type="subcellular location">
    <subcellularLocation>
        <location evidence="1">Cell outer membrane</location>
    </subcellularLocation>
</comment>
<dbReference type="SUPFAM" id="SSF103647">
    <property type="entry name" value="TSP type-3 repeat"/>
    <property type="match status" value="1"/>
</dbReference>
<feature type="region of interest" description="Disordered" evidence="6">
    <location>
        <begin position="265"/>
        <end position="289"/>
    </location>
</feature>
<dbReference type="InterPro" id="IPR050330">
    <property type="entry name" value="Bact_OuterMem_StrucFunc"/>
</dbReference>
<keyword evidence="4" id="KW-0998">Cell outer membrane</keyword>
<keyword evidence="3 5" id="KW-0472">Membrane</keyword>
<dbReference type="SUPFAM" id="SSF103088">
    <property type="entry name" value="OmpA-like"/>
    <property type="match status" value="1"/>
</dbReference>
<comment type="caution">
    <text evidence="8">The sequence shown here is derived from an EMBL/GenBank/DDBJ whole genome shotgun (WGS) entry which is preliminary data.</text>
</comment>
<dbReference type="Pfam" id="PF02412">
    <property type="entry name" value="TSP_3"/>
    <property type="match status" value="4"/>
</dbReference>
<dbReference type="CDD" id="cd07185">
    <property type="entry name" value="OmpA_C-like"/>
    <property type="match status" value="1"/>
</dbReference>
<evidence type="ECO:0000256" key="2">
    <source>
        <dbReference type="ARBA" id="ARBA00022729"/>
    </source>
</evidence>
<evidence type="ECO:0000256" key="3">
    <source>
        <dbReference type="ARBA" id="ARBA00023136"/>
    </source>
</evidence>
<dbReference type="Proteomes" id="UP000610456">
    <property type="component" value="Unassembled WGS sequence"/>
</dbReference>
<evidence type="ECO:0000256" key="4">
    <source>
        <dbReference type="ARBA" id="ARBA00023237"/>
    </source>
</evidence>
<evidence type="ECO:0000313" key="8">
    <source>
        <dbReference type="EMBL" id="GHA47105.1"/>
    </source>
</evidence>
<dbReference type="PROSITE" id="PS51123">
    <property type="entry name" value="OMPA_2"/>
    <property type="match status" value="1"/>
</dbReference>
<dbReference type="EMBL" id="BMXB01000016">
    <property type="protein sequence ID" value="GHA47105.1"/>
    <property type="molecule type" value="Genomic_DNA"/>
</dbReference>
<gene>
    <name evidence="8" type="ORF">GCM10007103_30200</name>
</gene>
<reference evidence="8" key="1">
    <citation type="journal article" date="2014" name="Int. J. Syst. Evol. Microbiol.">
        <title>Complete genome sequence of Corynebacterium casei LMG S-19264T (=DSM 44701T), isolated from a smear-ripened cheese.</title>
        <authorList>
            <consortium name="US DOE Joint Genome Institute (JGI-PGF)"/>
            <person name="Walter F."/>
            <person name="Albersmeier A."/>
            <person name="Kalinowski J."/>
            <person name="Ruckert C."/>
        </authorList>
    </citation>
    <scope>NUCLEOTIDE SEQUENCE</scope>
    <source>
        <strain evidence="8">KCTC 12719</strain>
    </source>
</reference>
<reference evidence="8" key="2">
    <citation type="submission" date="2020-09" db="EMBL/GenBank/DDBJ databases">
        <authorList>
            <person name="Sun Q."/>
            <person name="Kim S."/>
        </authorList>
    </citation>
    <scope>NUCLEOTIDE SEQUENCE</scope>
    <source>
        <strain evidence="8">KCTC 12719</strain>
    </source>
</reference>
<dbReference type="PRINTS" id="PR01021">
    <property type="entry name" value="OMPADOMAIN"/>
</dbReference>
<feature type="region of interest" description="Disordered" evidence="6">
    <location>
        <begin position="407"/>
        <end position="429"/>
    </location>
</feature>
<dbReference type="InterPro" id="IPR006665">
    <property type="entry name" value="OmpA-like"/>
</dbReference>
<name>A0A918SL76_9FLAO</name>
<protein>
    <submittedName>
        <fullName evidence="8">Cell envelope biogenesis protein OmpA</fullName>
    </submittedName>
</protein>
<dbReference type="GO" id="GO:0009279">
    <property type="term" value="C:cell outer membrane"/>
    <property type="evidence" value="ECO:0007669"/>
    <property type="project" value="UniProtKB-SubCell"/>
</dbReference>
<dbReference type="GO" id="GO:0007155">
    <property type="term" value="P:cell adhesion"/>
    <property type="evidence" value="ECO:0007669"/>
    <property type="project" value="InterPro"/>
</dbReference>
<keyword evidence="9" id="KW-1185">Reference proteome</keyword>
<evidence type="ECO:0000259" key="7">
    <source>
        <dbReference type="PROSITE" id="PS51123"/>
    </source>
</evidence>
<dbReference type="InterPro" id="IPR036737">
    <property type="entry name" value="OmpA-like_sf"/>
</dbReference>
<dbReference type="GO" id="GO:0005509">
    <property type="term" value="F:calcium ion binding"/>
    <property type="evidence" value="ECO:0007669"/>
    <property type="project" value="InterPro"/>
</dbReference>
<proteinExistence type="predicted"/>
<evidence type="ECO:0000256" key="1">
    <source>
        <dbReference type="ARBA" id="ARBA00004442"/>
    </source>
</evidence>
<dbReference type="PANTHER" id="PTHR30329">
    <property type="entry name" value="STATOR ELEMENT OF FLAGELLAR MOTOR COMPLEX"/>
    <property type="match status" value="1"/>
</dbReference>
<dbReference type="Pfam" id="PF00691">
    <property type="entry name" value="OmpA"/>
    <property type="match status" value="1"/>
</dbReference>
<keyword evidence="2" id="KW-0732">Signal</keyword>
<dbReference type="InterPro" id="IPR006664">
    <property type="entry name" value="OMP_bac"/>
</dbReference>
<evidence type="ECO:0000256" key="5">
    <source>
        <dbReference type="PROSITE-ProRule" id="PRU00473"/>
    </source>
</evidence>
<dbReference type="Gene3D" id="2.40.160.20">
    <property type="match status" value="1"/>
</dbReference>
<feature type="domain" description="OmpA-like" evidence="7">
    <location>
        <begin position="323"/>
        <end position="440"/>
    </location>
</feature>